<dbReference type="EMBL" id="RJVQ01000015">
    <property type="protein sequence ID" value="RQW61171.1"/>
    <property type="molecule type" value="Genomic_DNA"/>
</dbReference>
<organism evidence="2 3">
    <name type="scientific">Vibrio viridaestus</name>
    <dbReference type="NCBI Taxonomy" id="2487322"/>
    <lineage>
        <taxon>Bacteria</taxon>
        <taxon>Pseudomonadati</taxon>
        <taxon>Pseudomonadota</taxon>
        <taxon>Gammaproteobacteria</taxon>
        <taxon>Vibrionales</taxon>
        <taxon>Vibrionaceae</taxon>
        <taxon>Vibrio</taxon>
    </lineage>
</organism>
<dbReference type="AlphaFoldDB" id="A0A3N9TAM0"/>
<protein>
    <submittedName>
        <fullName evidence="2">Serine/threonine protein phosphatase</fullName>
    </submittedName>
</protein>
<keyword evidence="3" id="KW-1185">Reference proteome</keyword>
<dbReference type="RefSeq" id="WP_124939091.1">
    <property type="nucleotide sequence ID" value="NZ_RJVQ01000015.1"/>
</dbReference>
<dbReference type="SUPFAM" id="SSF56300">
    <property type="entry name" value="Metallo-dependent phosphatases"/>
    <property type="match status" value="1"/>
</dbReference>
<comment type="caution">
    <text evidence="2">The sequence shown here is derived from an EMBL/GenBank/DDBJ whole genome shotgun (WGS) entry which is preliminary data.</text>
</comment>
<evidence type="ECO:0000313" key="3">
    <source>
        <dbReference type="Proteomes" id="UP000281112"/>
    </source>
</evidence>
<dbReference type="GO" id="GO:0016787">
    <property type="term" value="F:hydrolase activity"/>
    <property type="evidence" value="ECO:0007669"/>
    <property type="project" value="InterPro"/>
</dbReference>
<accession>A0A3N9TAM0</accession>
<feature type="domain" description="Calcineurin-like phosphoesterase" evidence="1">
    <location>
        <begin position="1"/>
        <end position="228"/>
    </location>
</feature>
<dbReference type="PANTHER" id="PTHR37844:SF1">
    <property type="entry name" value="CALCINEURIN-LIKE PHOSPHOESTERASE DOMAIN-CONTAINING PROTEIN"/>
    <property type="match status" value="1"/>
</dbReference>
<proteinExistence type="predicted"/>
<dbReference type="OrthoDB" id="356681at2"/>
<reference evidence="2 3" key="1">
    <citation type="submission" date="2018-11" db="EMBL/GenBank/DDBJ databases">
        <title>Vibrio LJC006 sp. nov., isolated from seawater during the bloom of the enteromorpha.</title>
        <authorList>
            <person name="Liang J."/>
        </authorList>
    </citation>
    <scope>NUCLEOTIDE SEQUENCE [LARGE SCALE GENOMIC DNA]</scope>
    <source>
        <strain evidence="2 3">LJC006</strain>
    </source>
</reference>
<name>A0A3N9TAM0_9VIBR</name>
<gene>
    <name evidence="2" type="ORF">EES38_20560</name>
</gene>
<dbReference type="InterPro" id="IPR004843">
    <property type="entry name" value="Calcineurin-like_PHP"/>
</dbReference>
<dbReference type="Gene3D" id="3.60.21.10">
    <property type="match status" value="1"/>
</dbReference>
<evidence type="ECO:0000259" key="1">
    <source>
        <dbReference type="Pfam" id="PF00149"/>
    </source>
</evidence>
<evidence type="ECO:0000313" key="2">
    <source>
        <dbReference type="EMBL" id="RQW61171.1"/>
    </source>
</evidence>
<dbReference type="Proteomes" id="UP000281112">
    <property type="component" value="Unassembled WGS sequence"/>
</dbReference>
<dbReference type="InterPro" id="IPR029052">
    <property type="entry name" value="Metallo-depent_PP-like"/>
</dbReference>
<dbReference type="Pfam" id="PF00149">
    <property type="entry name" value="Metallophos"/>
    <property type="match status" value="1"/>
</dbReference>
<sequence length="263" mass="30453">MKFYVTSDLHIDAYSIRRDFWNDFDKDAVLIIAGDVSNSLSGFNYVEHVLCKHFRVVIAIAGNHEWYSKKNLSARINSSTFRKEYITNPSYTRVMKNSPISKLKRHSAEIENFIFLDNEAVEIDGFKIYGGTLWFPIHEYSDVQVSDYALLMNDLKFINHRIIEEQHKSFINNLPHRVDLVISHHLPNIEAFAKSENITNAYTDFYHASLSDELVARARFWVAGHQHDSVEKQIANGNTTFISNPKGPIPMHQGLLKNKLYYL</sequence>
<dbReference type="PANTHER" id="PTHR37844">
    <property type="entry name" value="SER/THR PROTEIN PHOSPHATASE SUPERFAMILY (AFU_ORTHOLOGUE AFUA_1G14840)"/>
    <property type="match status" value="1"/>
</dbReference>